<feature type="transmembrane region" description="Helical" evidence="3">
    <location>
        <begin position="39"/>
        <end position="56"/>
    </location>
</feature>
<dbReference type="EMBL" id="KQ483454">
    <property type="protein sequence ID" value="KYP50452.1"/>
    <property type="molecule type" value="Genomic_DNA"/>
</dbReference>
<keyword evidence="3" id="KW-0472">Membrane</keyword>
<feature type="transmembrane region" description="Helical" evidence="3">
    <location>
        <begin position="92"/>
        <end position="110"/>
    </location>
</feature>
<feature type="domain" description="K+ potassium transporter integral membrane" evidence="4">
    <location>
        <begin position="5"/>
        <end position="62"/>
    </location>
</feature>
<evidence type="ECO:0000256" key="1">
    <source>
        <dbReference type="ARBA" id="ARBA00004651"/>
    </source>
</evidence>
<evidence type="ECO:0000256" key="2">
    <source>
        <dbReference type="ARBA" id="ARBA00008440"/>
    </source>
</evidence>
<evidence type="ECO:0000313" key="6">
    <source>
        <dbReference type="Proteomes" id="UP000075243"/>
    </source>
</evidence>
<dbReference type="Proteomes" id="UP000075243">
    <property type="component" value="Unassembled WGS sequence"/>
</dbReference>
<feature type="transmembrane region" description="Helical" evidence="3">
    <location>
        <begin position="130"/>
        <end position="148"/>
    </location>
</feature>
<keyword evidence="3" id="KW-0812">Transmembrane</keyword>
<comment type="similarity">
    <text evidence="2">Belongs to the HAK/KUP transporter (TC 2.A.72.3) family.</text>
</comment>
<evidence type="ECO:0000259" key="4">
    <source>
        <dbReference type="Pfam" id="PF02705"/>
    </source>
</evidence>
<dbReference type="Gramene" id="C.cajan_27657.t">
    <property type="protein sequence ID" value="C.cajan_27657.t"/>
    <property type="gene ID" value="C.cajan_27657"/>
</dbReference>
<feature type="non-terminal residue" evidence="5">
    <location>
        <position position="1"/>
    </location>
</feature>
<dbReference type="InterPro" id="IPR053951">
    <property type="entry name" value="K_trans_N"/>
</dbReference>
<dbReference type="GO" id="GO:0015079">
    <property type="term" value="F:potassium ion transmembrane transporter activity"/>
    <property type="evidence" value="ECO:0007669"/>
    <property type="project" value="InterPro"/>
</dbReference>
<dbReference type="STRING" id="3821.A0A151S6N1"/>
<reference evidence="5" key="1">
    <citation type="journal article" date="2012" name="Nat. Biotechnol.">
        <title>Draft genome sequence of pigeonpea (Cajanus cajan), an orphan legume crop of resource-poor farmers.</title>
        <authorList>
            <person name="Varshney R.K."/>
            <person name="Chen W."/>
            <person name="Li Y."/>
            <person name="Bharti A.K."/>
            <person name="Saxena R.K."/>
            <person name="Schlueter J.A."/>
            <person name="Donoghue M.T."/>
            <person name="Azam S."/>
            <person name="Fan G."/>
            <person name="Whaley A.M."/>
            <person name="Farmer A.D."/>
            <person name="Sheridan J."/>
            <person name="Iwata A."/>
            <person name="Tuteja R."/>
            <person name="Penmetsa R.V."/>
            <person name="Wu W."/>
            <person name="Upadhyaya H.D."/>
            <person name="Yang S.P."/>
            <person name="Shah T."/>
            <person name="Saxena K.B."/>
            <person name="Michael T."/>
            <person name="McCombie W.R."/>
            <person name="Yang B."/>
            <person name="Zhang G."/>
            <person name="Yang H."/>
            <person name="Wang J."/>
            <person name="Spillane C."/>
            <person name="Cook D.R."/>
            <person name="May G.D."/>
            <person name="Xu X."/>
            <person name="Jackson S.A."/>
        </authorList>
    </citation>
    <scope>NUCLEOTIDE SEQUENCE [LARGE SCALE GENOMIC DNA]</scope>
</reference>
<dbReference type="AlphaFoldDB" id="A0A151S6N1"/>
<keyword evidence="6" id="KW-1185">Reference proteome</keyword>
<accession>A0A151S6N1</accession>
<sequence>RTLCLAFHSISIVYGDIGTSPLYVFSGVFTNGIRNNDDILGVFSLIIYSIVTIPLLKPFGLWMETLTYCSNVYVVLSGVSGISTTLGQVTYLIKLLFIYLFFFAFIDNNCKAMFADLGHFNVRAIQVSEVNYMFMIACIVFTITFKTSEKNSHA</sequence>
<proteinExistence type="inferred from homology"/>
<evidence type="ECO:0000256" key="3">
    <source>
        <dbReference type="SAM" id="Phobius"/>
    </source>
</evidence>
<comment type="subcellular location">
    <subcellularLocation>
        <location evidence="1">Cell membrane</location>
        <topology evidence="1">Multi-pass membrane protein</topology>
    </subcellularLocation>
</comment>
<gene>
    <name evidence="5" type="ORF">KK1_027704</name>
</gene>
<dbReference type="InterPro" id="IPR003855">
    <property type="entry name" value="K+_transporter"/>
</dbReference>
<dbReference type="Pfam" id="PF02705">
    <property type="entry name" value="K_trans"/>
    <property type="match status" value="1"/>
</dbReference>
<dbReference type="PANTHER" id="PTHR30540">
    <property type="entry name" value="OSMOTIC STRESS POTASSIUM TRANSPORTER"/>
    <property type="match status" value="1"/>
</dbReference>
<organism evidence="5 6">
    <name type="scientific">Cajanus cajan</name>
    <name type="common">Pigeon pea</name>
    <name type="synonym">Cajanus indicus</name>
    <dbReference type="NCBI Taxonomy" id="3821"/>
    <lineage>
        <taxon>Eukaryota</taxon>
        <taxon>Viridiplantae</taxon>
        <taxon>Streptophyta</taxon>
        <taxon>Embryophyta</taxon>
        <taxon>Tracheophyta</taxon>
        <taxon>Spermatophyta</taxon>
        <taxon>Magnoliopsida</taxon>
        <taxon>eudicotyledons</taxon>
        <taxon>Gunneridae</taxon>
        <taxon>Pentapetalae</taxon>
        <taxon>rosids</taxon>
        <taxon>fabids</taxon>
        <taxon>Fabales</taxon>
        <taxon>Fabaceae</taxon>
        <taxon>Papilionoideae</taxon>
        <taxon>50 kb inversion clade</taxon>
        <taxon>NPAAA clade</taxon>
        <taxon>indigoferoid/millettioid clade</taxon>
        <taxon>Phaseoleae</taxon>
        <taxon>Cajanus</taxon>
    </lineage>
</organism>
<dbReference type="GO" id="GO:0005886">
    <property type="term" value="C:plasma membrane"/>
    <property type="evidence" value="ECO:0007669"/>
    <property type="project" value="UniProtKB-SubCell"/>
</dbReference>
<evidence type="ECO:0000313" key="5">
    <source>
        <dbReference type="EMBL" id="KYP50452.1"/>
    </source>
</evidence>
<name>A0A151S6N1_CAJCA</name>
<protein>
    <submittedName>
        <fullName evidence="5">Potassium transporter 5</fullName>
    </submittedName>
</protein>
<dbReference type="PANTHER" id="PTHR30540:SF94">
    <property type="entry name" value="POTASSIUM TRANSPORTER 5"/>
    <property type="match status" value="1"/>
</dbReference>
<keyword evidence="3" id="KW-1133">Transmembrane helix</keyword>